<evidence type="ECO:0000256" key="1">
    <source>
        <dbReference type="ARBA" id="ARBA00004141"/>
    </source>
</evidence>
<dbReference type="AlphaFoldDB" id="A0A0E3JYA6"/>
<dbReference type="GO" id="GO:0005886">
    <property type="term" value="C:plasma membrane"/>
    <property type="evidence" value="ECO:0007669"/>
    <property type="project" value="TreeGrafter"/>
</dbReference>
<dbReference type="InterPro" id="IPR052561">
    <property type="entry name" value="ComplexI_Subunit1"/>
</dbReference>
<evidence type="ECO:0000256" key="3">
    <source>
        <dbReference type="ARBA" id="ARBA00022989"/>
    </source>
</evidence>
<gene>
    <name evidence="6" type="ORF">CSCA_1580</name>
</gene>
<dbReference type="RefSeq" id="WP_029159339.1">
    <property type="nucleotide sequence ID" value="NZ_CP009933.1"/>
</dbReference>
<feature type="transmembrane region" description="Helical" evidence="5">
    <location>
        <begin position="169"/>
        <end position="187"/>
    </location>
</feature>
<sequence>MKYIAINFLQSMILIIATPIFMGILKKFKAILRGYKGSSIFQVYYDYQKLFSKGRIRSSHSSFITQIGPILSLGASITVVFMIPTFFSSGETYLGSLFLIIFMMSVIKFLNTLIGLDCASTFGGMGTSRELFLSMLAEPVMFLTIMFLYFENKSFNIFTISFNNSTEAFYGIGHILAAISFFILLLTENARLPIDNPETHLELTMIHEAMILDLSGTDLAFVEMASQIKLMIFLTIFINLFMPFGAATTLGVVTILKAAAVFFIKILVILFGISIIEISMTKSRLFRVPELLSAALSIAIAAISLNYFL</sequence>
<dbReference type="PANTHER" id="PTHR43359:SF1">
    <property type="entry name" value="FORMATE HYDROGENLYASE SUBUNIT 4-RELATED"/>
    <property type="match status" value="1"/>
</dbReference>
<evidence type="ECO:0000313" key="6">
    <source>
        <dbReference type="EMBL" id="AKA68705.1"/>
    </source>
</evidence>
<dbReference type="STRING" id="1548.CSCA_1580"/>
<feature type="transmembrane region" description="Helical" evidence="5">
    <location>
        <begin position="259"/>
        <end position="279"/>
    </location>
</feature>
<organism evidence="6 7">
    <name type="scientific">Clostridium scatologenes</name>
    <dbReference type="NCBI Taxonomy" id="1548"/>
    <lineage>
        <taxon>Bacteria</taxon>
        <taxon>Bacillati</taxon>
        <taxon>Bacillota</taxon>
        <taxon>Clostridia</taxon>
        <taxon>Eubacteriales</taxon>
        <taxon>Clostridiaceae</taxon>
        <taxon>Clostridium</taxon>
    </lineage>
</organism>
<dbReference type="Proteomes" id="UP000033115">
    <property type="component" value="Chromosome"/>
</dbReference>
<feature type="transmembrane region" description="Helical" evidence="5">
    <location>
        <begin position="6"/>
        <end position="25"/>
    </location>
</feature>
<evidence type="ECO:0000256" key="4">
    <source>
        <dbReference type="ARBA" id="ARBA00023136"/>
    </source>
</evidence>
<comment type="subcellular location">
    <subcellularLocation>
        <location evidence="1">Membrane</location>
        <topology evidence="1">Multi-pass membrane protein</topology>
    </subcellularLocation>
</comment>
<reference evidence="6 7" key="1">
    <citation type="journal article" date="2015" name="J. Biotechnol.">
        <title>Complete genome sequence of a malodorant-producing acetogen, Clostridium scatologenes ATCC 25775(T).</title>
        <authorList>
            <person name="Zhu Z."/>
            <person name="Guo T."/>
            <person name="Zheng H."/>
            <person name="Song T."/>
            <person name="Ouyang P."/>
            <person name="Xie J."/>
        </authorList>
    </citation>
    <scope>NUCLEOTIDE SEQUENCE [LARGE SCALE GENOMIC DNA]</scope>
    <source>
        <strain evidence="6 7">ATCC 25775</strain>
    </source>
</reference>
<feature type="transmembrane region" description="Helical" evidence="5">
    <location>
        <begin position="131"/>
        <end position="149"/>
    </location>
</feature>
<dbReference type="PANTHER" id="PTHR43359">
    <property type="entry name" value="FORMATE HYDROGENLYASE SUBUNIT 4"/>
    <property type="match status" value="1"/>
</dbReference>
<proteinExistence type="predicted"/>
<protein>
    <submittedName>
        <fullName evidence="6">Hydrogenase, membrane subunit 3-like protein (EchB-like)</fullName>
    </submittedName>
</protein>
<feature type="transmembrane region" description="Helical" evidence="5">
    <location>
        <begin position="230"/>
        <end position="253"/>
    </location>
</feature>
<evidence type="ECO:0000256" key="5">
    <source>
        <dbReference type="SAM" id="Phobius"/>
    </source>
</evidence>
<dbReference type="KEGG" id="csq:CSCA_1580"/>
<dbReference type="HOGENOM" id="CLU_015134_2_0_9"/>
<name>A0A0E3JYA6_CLOSL</name>
<dbReference type="InterPro" id="IPR001694">
    <property type="entry name" value="NADH_UbQ_OxRdtase_su1/FPO"/>
</dbReference>
<evidence type="ECO:0000256" key="2">
    <source>
        <dbReference type="ARBA" id="ARBA00022692"/>
    </source>
</evidence>
<keyword evidence="3 5" id="KW-1133">Transmembrane helix</keyword>
<feature type="transmembrane region" description="Helical" evidence="5">
    <location>
        <begin position="93"/>
        <end position="110"/>
    </location>
</feature>
<accession>A0A0E3JYA6</accession>
<evidence type="ECO:0000313" key="7">
    <source>
        <dbReference type="Proteomes" id="UP000033115"/>
    </source>
</evidence>
<feature type="transmembrane region" description="Helical" evidence="5">
    <location>
        <begin position="291"/>
        <end position="308"/>
    </location>
</feature>
<dbReference type="EMBL" id="CP009933">
    <property type="protein sequence ID" value="AKA68705.1"/>
    <property type="molecule type" value="Genomic_DNA"/>
</dbReference>
<keyword evidence="7" id="KW-1185">Reference proteome</keyword>
<keyword evidence="4 5" id="KW-0472">Membrane</keyword>
<keyword evidence="2 5" id="KW-0812">Transmembrane</keyword>
<feature type="transmembrane region" description="Helical" evidence="5">
    <location>
        <begin position="63"/>
        <end position="87"/>
    </location>
</feature>
<dbReference type="Pfam" id="PF00146">
    <property type="entry name" value="NADHdh"/>
    <property type="match status" value="1"/>
</dbReference>